<dbReference type="OrthoDB" id="5881629at2"/>
<keyword evidence="1" id="KW-0812">Transmembrane</keyword>
<dbReference type="Pfam" id="PF20335">
    <property type="entry name" value="DUF6630"/>
    <property type="match status" value="1"/>
</dbReference>
<accession>A0A0Q0LAY6</accession>
<evidence type="ECO:0000256" key="1">
    <source>
        <dbReference type="SAM" id="Phobius"/>
    </source>
</evidence>
<protein>
    <recommendedName>
        <fullName evidence="2">DUF6630 domain-containing protein</fullName>
    </recommendedName>
</protein>
<evidence type="ECO:0000259" key="2">
    <source>
        <dbReference type="Pfam" id="PF20335"/>
    </source>
</evidence>
<reference evidence="3 4" key="1">
    <citation type="journal article" date="2015" name="Genome Biol. Evol.">
        <title>The Dynamics of Genetic Interactions between Vibrio metoecus and Vibrio cholerae, Two Close Relatives Co-Occurring in the Environment.</title>
        <authorList>
            <person name="Orata F.D."/>
            <person name="Kirchberger P.C."/>
            <person name="Meheust R."/>
            <person name="Barlow E.J."/>
            <person name="Tarr C.L."/>
            <person name="Boucher Y."/>
        </authorList>
    </citation>
    <scope>NUCLEOTIDE SEQUENCE [LARGE SCALE GENOMIC DNA]</scope>
    <source>
        <strain evidence="3 4">YB5B04</strain>
    </source>
</reference>
<dbReference type="Proteomes" id="UP000050491">
    <property type="component" value="Unassembled WGS sequence"/>
</dbReference>
<keyword evidence="1" id="KW-0472">Membrane</keyword>
<evidence type="ECO:0000313" key="3">
    <source>
        <dbReference type="EMBL" id="KQA97875.1"/>
    </source>
</evidence>
<dbReference type="PATRIC" id="fig|1481663.11.peg.1850"/>
<dbReference type="RefSeq" id="WP_055032237.1">
    <property type="nucleotide sequence ID" value="NZ_CABMIR010000069.1"/>
</dbReference>
<sequence length="181" mass="20646">MAFVKNLIIIVLALVFSPVLILAAIYFSKEKKWFISSLFSPLSDELKTNKVDALTQCKNEEFYEKLLSILTEVNTVGHWLGFCIDWRDIDEVESQGNAIAKTHGIDEIFHANFSDEGSSVWSMLVAYDIWLQEKGYEVVLWDQGSDEYSGFICKSEVLSRFIKVGKQLGLDLVKLDHVNEQ</sequence>
<dbReference type="AlphaFoldDB" id="A0A0Q0LAY6"/>
<keyword evidence="1" id="KW-1133">Transmembrane helix</keyword>
<proteinExistence type="predicted"/>
<dbReference type="EMBL" id="LBGP01000030">
    <property type="protein sequence ID" value="KQA97875.1"/>
    <property type="molecule type" value="Genomic_DNA"/>
</dbReference>
<feature type="domain" description="DUF6630" evidence="2">
    <location>
        <begin position="79"/>
        <end position="172"/>
    </location>
</feature>
<feature type="transmembrane region" description="Helical" evidence="1">
    <location>
        <begin position="6"/>
        <end position="27"/>
    </location>
</feature>
<name>A0A0Q0LAY6_VIBMT</name>
<dbReference type="InterPro" id="IPR046582">
    <property type="entry name" value="DUF6630"/>
</dbReference>
<gene>
    <name evidence="3" type="ORF">XV92_17955</name>
</gene>
<organism evidence="3 4">
    <name type="scientific">Vibrio metoecus</name>
    <dbReference type="NCBI Taxonomy" id="1481663"/>
    <lineage>
        <taxon>Bacteria</taxon>
        <taxon>Pseudomonadati</taxon>
        <taxon>Pseudomonadota</taxon>
        <taxon>Gammaproteobacteria</taxon>
        <taxon>Vibrionales</taxon>
        <taxon>Vibrionaceae</taxon>
        <taxon>Vibrio</taxon>
    </lineage>
</organism>
<comment type="caution">
    <text evidence="3">The sequence shown here is derived from an EMBL/GenBank/DDBJ whole genome shotgun (WGS) entry which is preliminary data.</text>
</comment>
<evidence type="ECO:0000313" key="4">
    <source>
        <dbReference type="Proteomes" id="UP000050491"/>
    </source>
</evidence>